<protein>
    <submittedName>
        <fullName evidence="3">Cyclic diguanylate phosphodiesterase domain-containing protein</fullName>
    </submittedName>
    <submittedName>
        <fullName evidence="2">EAL domain protein</fullName>
    </submittedName>
</protein>
<feature type="domain" description="EAL" evidence="1">
    <location>
        <begin position="1"/>
        <end position="236"/>
    </location>
</feature>
<evidence type="ECO:0000313" key="2">
    <source>
        <dbReference type="EMBL" id="AJJ11341.1"/>
    </source>
</evidence>
<dbReference type="GO" id="GO:0071111">
    <property type="term" value="F:cyclic-guanylate-specific phosphodiesterase activity"/>
    <property type="evidence" value="ECO:0007669"/>
    <property type="project" value="InterPro"/>
</dbReference>
<proteinExistence type="predicted"/>
<reference evidence="2 4" key="1">
    <citation type="journal article" date="2015" name="Genome Announc.">
        <title>Thirty-Two Complete Genome Assemblies of Nine Yersinia Species, Including Y. pestis, Y. pseudotuberculosis, and Y. enterocolitica.</title>
        <authorList>
            <person name="Johnson S.L."/>
            <person name="Daligault H.E."/>
            <person name="Davenport K.W."/>
            <person name="Jaissle J."/>
            <person name="Frey K.G."/>
            <person name="Ladner J.T."/>
            <person name="Broomall S.M."/>
            <person name="Bishop-Lilly K.A."/>
            <person name="Bruce D.C."/>
            <person name="Coyne S.R."/>
            <person name="Gibbons H.S."/>
            <person name="Lo C.C."/>
            <person name="Munk A.C."/>
            <person name="Rosenzweig C.N."/>
            <person name="Koroleva G.I."/>
            <person name="Palacios G.F."/>
            <person name="Redden C.L."/>
            <person name="Xu Y."/>
            <person name="Minogue T.D."/>
            <person name="Chain P.S."/>
        </authorList>
    </citation>
    <scope>NUCLEOTIDE SEQUENCE [LARGE SCALE GENOMIC DNA]</scope>
    <source>
        <strain evidence="2 4">YRA</strain>
    </source>
</reference>
<dbReference type="PANTHER" id="PTHR33121">
    <property type="entry name" value="CYCLIC DI-GMP PHOSPHODIESTERASE PDEF"/>
    <property type="match status" value="1"/>
</dbReference>
<dbReference type="PROSITE" id="PS50883">
    <property type="entry name" value="EAL"/>
    <property type="match status" value="1"/>
</dbReference>
<dbReference type="Proteomes" id="UP000031914">
    <property type="component" value="Chromosome"/>
</dbReference>
<evidence type="ECO:0000313" key="5">
    <source>
        <dbReference type="Proteomes" id="UP000042054"/>
    </source>
</evidence>
<dbReference type="SUPFAM" id="SSF141868">
    <property type="entry name" value="EAL domain-like"/>
    <property type="match status" value="1"/>
</dbReference>
<sequence>MNSRLNIAVDCTFICEPVYQHNGKLLAVELLSRFTTDSFKTPIYTERFLHLLNAQMKSQLLYEQLSSVRNHHQWFIEKKLILSINIDFDMAQAVLYDEKVIALLDSMPFIRLEIMESFPNLSEGAKNPLLSKLAKRYSLWLDDFGSGNTNIAAAASGFFECIKIDKNFYWQWEGSVTFNNLVMRLRDHCQNVVVEGVETHQQFSQLADMGVDAMQGYLFSAFPLDEVSQLTLQYDHFNIR</sequence>
<dbReference type="RefSeq" id="WP_042542275.1">
    <property type="nucleotide sequence ID" value="NZ_CABIHO010000114.1"/>
</dbReference>
<reference evidence="3" key="2">
    <citation type="submission" date="2015-03" db="EMBL/GenBank/DDBJ databases">
        <authorList>
            <person name="Murphy D."/>
        </authorList>
    </citation>
    <scope>NUCLEOTIDE SEQUENCE [LARGE SCALE GENOMIC DNA]</scope>
    <source>
        <strain evidence="3">68/02</strain>
    </source>
</reference>
<dbReference type="InterPro" id="IPR050706">
    <property type="entry name" value="Cyclic-di-GMP_PDE-like"/>
</dbReference>
<keyword evidence="4" id="KW-1185">Reference proteome</keyword>
<dbReference type="Pfam" id="PF00563">
    <property type="entry name" value="EAL"/>
    <property type="match status" value="1"/>
</dbReference>
<evidence type="ECO:0000313" key="4">
    <source>
        <dbReference type="Proteomes" id="UP000031914"/>
    </source>
</evidence>
<dbReference type="AlphaFoldDB" id="A0A0U1HVZ6"/>
<dbReference type="STRING" id="29485.CH64_483"/>
<dbReference type="GeneID" id="45565841"/>
<dbReference type="Gene3D" id="3.20.20.450">
    <property type="entry name" value="EAL domain"/>
    <property type="match status" value="1"/>
</dbReference>
<gene>
    <name evidence="3" type="primary">cdgR</name>
    <name evidence="2" type="ORF">CH64_483</name>
    <name evidence="3" type="ORF">ERS008555_03163</name>
</gene>
<evidence type="ECO:0000313" key="3">
    <source>
        <dbReference type="EMBL" id="CQI94345.1"/>
    </source>
</evidence>
<dbReference type="PANTHER" id="PTHR33121:SF78">
    <property type="entry name" value="CYCLIC DI-GMP PHOSPHODIESTERASE PDEH"/>
    <property type="match status" value="1"/>
</dbReference>
<dbReference type="EMBL" id="CTKE01000017">
    <property type="protein sequence ID" value="CQI94345.1"/>
    <property type="molecule type" value="Genomic_DNA"/>
</dbReference>
<dbReference type="CDD" id="cd01948">
    <property type="entry name" value="EAL"/>
    <property type="match status" value="1"/>
</dbReference>
<dbReference type="InterPro" id="IPR001633">
    <property type="entry name" value="EAL_dom"/>
</dbReference>
<accession>A0A0U1HVZ6</accession>
<dbReference type="OrthoDB" id="8552213at2"/>
<name>A0A0U1HVZ6_YERRO</name>
<dbReference type="Proteomes" id="UP000042054">
    <property type="component" value="Unassembled WGS sequence"/>
</dbReference>
<reference evidence="5" key="3">
    <citation type="submission" date="2015-03" db="EMBL/GenBank/DDBJ databases">
        <authorList>
            <consortium name="Pathogen Informatics"/>
            <person name="Murphy D."/>
        </authorList>
    </citation>
    <scope>NUCLEOTIDE SEQUENCE [LARGE SCALE GENOMIC DNA]</scope>
    <source>
        <strain evidence="5">68/02</strain>
    </source>
</reference>
<evidence type="ECO:0000259" key="1">
    <source>
        <dbReference type="PROSITE" id="PS50883"/>
    </source>
</evidence>
<dbReference type="InterPro" id="IPR035919">
    <property type="entry name" value="EAL_sf"/>
</dbReference>
<organism evidence="3 5">
    <name type="scientific">Yersinia rohdei</name>
    <dbReference type="NCBI Taxonomy" id="29485"/>
    <lineage>
        <taxon>Bacteria</taxon>
        <taxon>Pseudomonadati</taxon>
        <taxon>Pseudomonadota</taxon>
        <taxon>Gammaproteobacteria</taxon>
        <taxon>Enterobacterales</taxon>
        <taxon>Yersiniaceae</taxon>
        <taxon>Yersinia</taxon>
    </lineage>
</organism>
<dbReference type="KEGG" id="yro:CH64_483"/>
<dbReference type="EMBL" id="CP009787">
    <property type="protein sequence ID" value="AJJ11341.1"/>
    <property type="molecule type" value="Genomic_DNA"/>
</dbReference>
<dbReference type="SMART" id="SM00052">
    <property type="entry name" value="EAL"/>
    <property type="match status" value="1"/>
</dbReference>